<dbReference type="AlphaFoldDB" id="A0A2M4DNR6"/>
<reference evidence="3" key="1">
    <citation type="submission" date="2018-01" db="EMBL/GenBank/DDBJ databases">
        <title>An insight into the sialome of Amazonian anophelines.</title>
        <authorList>
            <person name="Ribeiro J.M."/>
            <person name="Scarpassa V."/>
            <person name="Calvo E."/>
        </authorList>
    </citation>
    <scope>NUCLEOTIDE SEQUENCE</scope>
</reference>
<dbReference type="EMBL" id="GGFL01015001">
    <property type="protein sequence ID" value="MBW79179.1"/>
    <property type="molecule type" value="Transcribed_RNA"/>
</dbReference>
<sequence length="107" mass="11930">MQPTQPLPSLSLSLSTTLFLSFCLPSLPFNEICDLCLPSFRFGVPFAREYLLAVPWLFVRPRSRCLGCCGLLRLVPMCSAKNKKESENPGQRGLMVTTAAPRRARRG</sequence>
<feature type="region of interest" description="Disordered" evidence="1">
    <location>
        <begin position="82"/>
        <end position="107"/>
    </location>
</feature>
<keyword evidence="2" id="KW-0732">Signal</keyword>
<name>A0A2M4DNR6_ANODA</name>
<evidence type="ECO:0000256" key="2">
    <source>
        <dbReference type="SAM" id="SignalP"/>
    </source>
</evidence>
<evidence type="ECO:0000313" key="3">
    <source>
        <dbReference type="EMBL" id="MBW79179.1"/>
    </source>
</evidence>
<accession>A0A2M4DNR6</accession>
<evidence type="ECO:0000256" key="1">
    <source>
        <dbReference type="SAM" id="MobiDB-lite"/>
    </source>
</evidence>
<organism evidence="3">
    <name type="scientific">Anopheles darlingi</name>
    <name type="common">Mosquito</name>
    <dbReference type="NCBI Taxonomy" id="43151"/>
    <lineage>
        <taxon>Eukaryota</taxon>
        <taxon>Metazoa</taxon>
        <taxon>Ecdysozoa</taxon>
        <taxon>Arthropoda</taxon>
        <taxon>Hexapoda</taxon>
        <taxon>Insecta</taxon>
        <taxon>Pterygota</taxon>
        <taxon>Neoptera</taxon>
        <taxon>Endopterygota</taxon>
        <taxon>Diptera</taxon>
        <taxon>Nematocera</taxon>
        <taxon>Culicoidea</taxon>
        <taxon>Culicidae</taxon>
        <taxon>Anophelinae</taxon>
        <taxon>Anopheles</taxon>
    </lineage>
</organism>
<feature type="chain" id="PRO_5014805205" evidence="2">
    <location>
        <begin position="29"/>
        <end position="107"/>
    </location>
</feature>
<proteinExistence type="predicted"/>
<protein>
    <submittedName>
        <fullName evidence="3">Putative secreted protein</fullName>
    </submittedName>
</protein>
<feature type="signal peptide" evidence="2">
    <location>
        <begin position="1"/>
        <end position="28"/>
    </location>
</feature>